<gene>
    <name evidence="2" type="primary">spoIIIAE</name>
    <name evidence="2" type="ORF">ACFSUE_17325</name>
</gene>
<feature type="transmembrane region" description="Helical" evidence="1">
    <location>
        <begin position="211"/>
        <end position="231"/>
    </location>
</feature>
<keyword evidence="3" id="KW-1185">Reference proteome</keyword>
<name>A0ABW5S8D0_9BACL</name>
<keyword evidence="1" id="KW-1133">Transmembrane helix</keyword>
<feature type="transmembrane region" description="Helical" evidence="1">
    <location>
        <begin position="370"/>
        <end position="392"/>
    </location>
</feature>
<dbReference type="NCBIfam" id="TIGR02829">
    <property type="entry name" value="spore_III_AE"/>
    <property type="match status" value="1"/>
</dbReference>
<dbReference type="Proteomes" id="UP001597399">
    <property type="component" value="Unassembled WGS sequence"/>
</dbReference>
<protein>
    <submittedName>
        <fullName evidence="2">Stage III sporulation protein AE</fullName>
    </submittedName>
</protein>
<dbReference type="EMBL" id="JBHUMQ010000042">
    <property type="protein sequence ID" value="MFD2695369.1"/>
    <property type="molecule type" value="Genomic_DNA"/>
</dbReference>
<feature type="transmembrane region" description="Helical" evidence="1">
    <location>
        <begin position="112"/>
        <end position="129"/>
    </location>
</feature>
<reference evidence="3" key="1">
    <citation type="journal article" date="2019" name="Int. J. Syst. Evol. Microbiol.">
        <title>The Global Catalogue of Microorganisms (GCM) 10K type strain sequencing project: providing services to taxonomists for standard genome sequencing and annotation.</title>
        <authorList>
            <consortium name="The Broad Institute Genomics Platform"/>
            <consortium name="The Broad Institute Genome Sequencing Center for Infectious Disease"/>
            <person name="Wu L."/>
            <person name="Ma J."/>
        </authorList>
    </citation>
    <scope>NUCLEOTIDE SEQUENCE [LARGE SCALE GENOMIC DNA]</scope>
    <source>
        <strain evidence="3">TISTR 2466</strain>
    </source>
</reference>
<dbReference type="Pfam" id="PF09546">
    <property type="entry name" value="Spore_III_AE"/>
    <property type="match status" value="1"/>
</dbReference>
<evidence type="ECO:0000313" key="3">
    <source>
        <dbReference type="Proteomes" id="UP001597399"/>
    </source>
</evidence>
<feature type="transmembrane region" description="Helical" evidence="1">
    <location>
        <begin position="251"/>
        <end position="272"/>
    </location>
</feature>
<feature type="transmembrane region" description="Helical" evidence="1">
    <location>
        <begin position="317"/>
        <end position="350"/>
    </location>
</feature>
<organism evidence="2 3">
    <name type="scientific">Sporolactobacillus shoreicorticis</name>
    <dbReference type="NCBI Taxonomy" id="1923877"/>
    <lineage>
        <taxon>Bacteria</taxon>
        <taxon>Bacillati</taxon>
        <taxon>Bacillota</taxon>
        <taxon>Bacilli</taxon>
        <taxon>Bacillales</taxon>
        <taxon>Sporolactobacillaceae</taxon>
        <taxon>Sporolactobacillus</taxon>
    </lineage>
</organism>
<comment type="caution">
    <text evidence="2">The sequence shown here is derived from an EMBL/GenBank/DDBJ whole genome shotgun (WGS) entry which is preliminary data.</text>
</comment>
<evidence type="ECO:0000313" key="2">
    <source>
        <dbReference type="EMBL" id="MFD2695369.1"/>
    </source>
</evidence>
<dbReference type="InterPro" id="IPR014194">
    <property type="entry name" value="Spore_III_AE"/>
</dbReference>
<keyword evidence="1" id="KW-0812">Transmembrane</keyword>
<sequence length="401" mass="43610">MSLVLKKRGGRSRILFIMMITFFLVLCLDKPAYADQSDQAINKWSDQQLDKIDTTQIEAYWNKVVTDYGGFLPETEPDFKNFVHSNKQNFFKKLINGAVDYFLHELVVSSKLLGTLILLTVFSTLLQTIQSAFEHKAVSKIAYLVITLVLVILLLNSFRLAIGYTNDTVSAMSQFLVALIPLIFALTAATGGIASVAFFHPLVIFLVNASGWLISSFVLPLLVMSALLAIVSTLSDHYKLTRLSELLKNVALFTLAGFFAIFLGVISVQGAATSISDGLMVKSAKFFTGNFIPVVGRMFTEAADTVMGASVLLKNTIGIAGLLILICITVFPLLKIVSLAFIYNLAAAVLQPLGGGPVIDCLVIMAKSAFYLFASLAVVSLMFFLAITIIVASGNLSLMVR</sequence>
<accession>A0ABW5S8D0</accession>
<feature type="transmembrane region" description="Helical" evidence="1">
    <location>
        <begin position="141"/>
        <end position="162"/>
    </location>
</feature>
<feature type="transmembrane region" description="Helical" evidence="1">
    <location>
        <begin position="174"/>
        <end position="199"/>
    </location>
</feature>
<evidence type="ECO:0000256" key="1">
    <source>
        <dbReference type="SAM" id="Phobius"/>
    </source>
</evidence>
<proteinExistence type="predicted"/>
<dbReference type="RefSeq" id="WP_253062538.1">
    <property type="nucleotide sequence ID" value="NZ_JAMXWM010000014.1"/>
</dbReference>
<keyword evidence="1" id="KW-0472">Membrane</keyword>